<organism evidence="1 2">
    <name type="scientific">Smallanthus sonchifolius</name>
    <dbReference type="NCBI Taxonomy" id="185202"/>
    <lineage>
        <taxon>Eukaryota</taxon>
        <taxon>Viridiplantae</taxon>
        <taxon>Streptophyta</taxon>
        <taxon>Embryophyta</taxon>
        <taxon>Tracheophyta</taxon>
        <taxon>Spermatophyta</taxon>
        <taxon>Magnoliopsida</taxon>
        <taxon>eudicotyledons</taxon>
        <taxon>Gunneridae</taxon>
        <taxon>Pentapetalae</taxon>
        <taxon>asterids</taxon>
        <taxon>campanulids</taxon>
        <taxon>Asterales</taxon>
        <taxon>Asteraceae</taxon>
        <taxon>Asteroideae</taxon>
        <taxon>Heliantheae alliance</taxon>
        <taxon>Millerieae</taxon>
        <taxon>Smallanthus</taxon>
    </lineage>
</organism>
<gene>
    <name evidence="1" type="ORF">L1987_81996</name>
</gene>
<dbReference type="EMBL" id="CM042044">
    <property type="protein sequence ID" value="KAI3688285.1"/>
    <property type="molecule type" value="Genomic_DNA"/>
</dbReference>
<accession>A0ACB8YW92</accession>
<reference evidence="1 2" key="2">
    <citation type="journal article" date="2022" name="Mol. Ecol. Resour.">
        <title>The genomes of chicory, endive, great burdock and yacon provide insights into Asteraceae paleo-polyploidization history and plant inulin production.</title>
        <authorList>
            <person name="Fan W."/>
            <person name="Wang S."/>
            <person name="Wang H."/>
            <person name="Wang A."/>
            <person name="Jiang F."/>
            <person name="Liu H."/>
            <person name="Zhao H."/>
            <person name="Xu D."/>
            <person name="Zhang Y."/>
        </authorList>
    </citation>
    <scope>NUCLEOTIDE SEQUENCE [LARGE SCALE GENOMIC DNA]</scope>
    <source>
        <strain evidence="2">cv. Yunnan</strain>
        <tissue evidence="1">Leaves</tissue>
    </source>
</reference>
<dbReference type="Proteomes" id="UP001056120">
    <property type="component" value="Linkage Group LG27"/>
</dbReference>
<name>A0ACB8YW92_9ASTR</name>
<keyword evidence="2" id="KW-1185">Reference proteome</keyword>
<evidence type="ECO:0000313" key="2">
    <source>
        <dbReference type="Proteomes" id="UP001056120"/>
    </source>
</evidence>
<sequence>MEKDSHTKISLQETETEMKTEMEKDSLLWSICRYTTTMKTVITHNNTCTTGDQEGKFSPHKTTLMLVIRDQTKTPLEKLESVLREDIRKFEAPGCLVGNKRGVVPSSEFSSSAQKIWNAIKENKNLDLPVHKGVKAKGQPIKVMSNLKNIDDLKLENKVDLMKDSIFYSLSSVTNGRESSGTLVAALCKYYDHNKRGFQLNNKTYFSFFTKEVAKTIRKEDKGINYLEYVSQNSQSSKQMKDLRAKFASGDGAITAKQMNEILTKMTVDDDESKQQFRRLMTIYLIEQVLLFNRNNKVLSSLWWLVINLDACESVKWAKATEEHLNRSMMEAQTWLEKSDSVQHSLIGAAPVLKAILYERIPGMLPNQWTDESPPIQKWKPHRRDENQWIECRRQEERLVVMRSYINRRGESETNMGGRRSLTELCDDGLHDLQSYSLFLSQFSHTTIKKMYEEVIRVV</sequence>
<proteinExistence type="predicted"/>
<evidence type="ECO:0000313" key="1">
    <source>
        <dbReference type="EMBL" id="KAI3688285.1"/>
    </source>
</evidence>
<protein>
    <submittedName>
        <fullName evidence="1">Uncharacterized protein</fullName>
    </submittedName>
</protein>
<reference evidence="2" key="1">
    <citation type="journal article" date="2022" name="Mol. Ecol. Resour.">
        <title>The genomes of chicory, endive, great burdock and yacon provide insights into Asteraceae palaeo-polyploidization history and plant inulin production.</title>
        <authorList>
            <person name="Fan W."/>
            <person name="Wang S."/>
            <person name="Wang H."/>
            <person name="Wang A."/>
            <person name="Jiang F."/>
            <person name="Liu H."/>
            <person name="Zhao H."/>
            <person name="Xu D."/>
            <person name="Zhang Y."/>
        </authorList>
    </citation>
    <scope>NUCLEOTIDE SEQUENCE [LARGE SCALE GENOMIC DNA]</scope>
    <source>
        <strain evidence="2">cv. Yunnan</strain>
    </source>
</reference>
<comment type="caution">
    <text evidence="1">The sequence shown here is derived from an EMBL/GenBank/DDBJ whole genome shotgun (WGS) entry which is preliminary data.</text>
</comment>